<sequence>MPMILNSFHTPVLLTKVLDLLSIVPGKKYIDATLGGGGHSLEIIKRGGKVLGIDQDEEAITYVKKRAREENINRNLIICEGNFRNIEKIARENGFERVDGILFDLGVSSFQIDSSGRGFSFHKDEELDMRMSKKGKTTAYDVINHYRSERLYELFAQNAEELNSRAIADAVIRARSIKKSEIRTTKELSEIIESVLKKEHPNKTATLARIFQALRIEVNGELEALKEALGDAINLLNPNGRIAVISFHSLEDRIVKRFFKREEEGGRLEIVTKRPIQADYNEVKQNKRAHSAKLRVAQKI</sequence>
<protein>
    <recommendedName>
        <fullName evidence="6">Ribosomal RNA small subunit methyltransferase H</fullName>
        <ecNumber evidence="6">2.1.1.199</ecNumber>
    </recommendedName>
    <alternativeName>
        <fullName evidence="6">16S rRNA m(4)C1402 methyltransferase</fullName>
    </alternativeName>
    <alternativeName>
        <fullName evidence="6">rRNA (cytosine-N(4)-)-methyltransferase RsmH</fullName>
    </alternativeName>
</protein>
<dbReference type="Pfam" id="PF01795">
    <property type="entry name" value="Methyltransf_5"/>
    <property type="match status" value="1"/>
</dbReference>
<dbReference type="GO" id="GO:0070475">
    <property type="term" value="P:rRNA base methylation"/>
    <property type="evidence" value="ECO:0007669"/>
    <property type="project" value="UniProtKB-UniRule"/>
</dbReference>
<dbReference type="STRING" id="1798382.A3D77_02295"/>
<evidence type="ECO:0000313" key="8">
    <source>
        <dbReference type="Proteomes" id="UP000176923"/>
    </source>
</evidence>
<evidence type="ECO:0000256" key="2">
    <source>
        <dbReference type="ARBA" id="ARBA00022552"/>
    </source>
</evidence>
<evidence type="ECO:0000256" key="6">
    <source>
        <dbReference type="HAMAP-Rule" id="MF_01007"/>
    </source>
</evidence>
<evidence type="ECO:0000313" key="7">
    <source>
        <dbReference type="EMBL" id="OGG16267.1"/>
    </source>
</evidence>
<comment type="similarity">
    <text evidence="1 6">Belongs to the methyltransferase superfamily. RsmH family.</text>
</comment>
<keyword evidence="5 6" id="KW-0949">S-adenosyl-L-methionine</keyword>
<comment type="caution">
    <text evidence="7">The sequence shown here is derived from an EMBL/GenBank/DDBJ whole genome shotgun (WGS) entry which is preliminary data.</text>
</comment>
<feature type="binding site" evidence="6">
    <location>
        <position position="104"/>
    </location>
    <ligand>
        <name>S-adenosyl-L-methionine</name>
        <dbReference type="ChEBI" id="CHEBI:59789"/>
    </ligand>
</feature>
<dbReference type="PIRSF" id="PIRSF004486">
    <property type="entry name" value="MraW"/>
    <property type="match status" value="1"/>
</dbReference>
<dbReference type="GO" id="GO:0005737">
    <property type="term" value="C:cytoplasm"/>
    <property type="evidence" value="ECO:0007669"/>
    <property type="project" value="UniProtKB-SubCell"/>
</dbReference>
<feature type="binding site" evidence="6">
    <location>
        <position position="111"/>
    </location>
    <ligand>
        <name>S-adenosyl-L-methionine</name>
        <dbReference type="ChEBI" id="CHEBI:59789"/>
    </ligand>
</feature>
<comment type="function">
    <text evidence="6">Specifically methylates the N4 position of cytidine in position 1402 (C1402) of 16S rRNA.</text>
</comment>
<dbReference type="AlphaFoldDB" id="A0A1F5ZW23"/>
<keyword evidence="4 6" id="KW-0808">Transferase</keyword>
<keyword evidence="2 6" id="KW-0698">rRNA processing</keyword>
<organism evidence="7 8">
    <name type="scientific">Candidatus Gottesmanbacteria bacterium RIFCSPHIGHO2_02_FULL_39_11</name>
    <dbReference type="NCBI Taxonomy" id="1798382"/>
    <lineage>
        <taxon>Bacteria</taxon>
        <taxon>Candidatus Gottesmaniibacteriota</taxon>
    </lineage>
</organism>
<dbReference type="Proteomes" id="UP000176923">
    <property type="component" value="Unassembled WGS sequence"/>
</dbReference>
<dbReference type="GO" id="GO:0071424">
    <property type="term" value="F:rRNA (cytosine-N4-)-methyltransferase activity"/>
    <property type="evidence" value="ECO:0007669"/>
    <property type="project" value="UniProtKB-UniRule"/>
</dbReference>
<accession>A0A1F5ZW23</accession>
<reference evidence="7 8" key="1">
    <citation type="journal article" date="2016" name="Nat. Commun.">
        <title>Thousands of microbial genomes shed light on interconnected biogeochemical processes in an aquifer system.</title>
        <authorList>
            <person name="Anantharaman K."/>
            <person name="Brown C.T."/>
            <person name="Hug L.A."/>
            <person name="Sharon I."/>
            <person name="Castelle C.J."/>
            <person name="Probst A.J."/>
            <person name="Thomas B.C."/>
            <person name="Singh A."/>
            <person name="Wilkins M.J."/>
            <person name="Karaoz U."/>
            <person name="Brodie E.L."/>
            <person name="Williams K.H."/>
            <person name="Hubbard S.S."/>
            <person name="Banfield J.F."/>
        </authorList>
    </citation>
    <scope>NUCLEOTIDE SEQUENCE [LARGE SCALE GENOMIC DNA]</scope>
</reference>
<feature type="binding site" evidence="6">
    <location>
        <position position="54"/>
    </location>
    <ligand>
        <name>S-adenosyl-L-methionine</name>
        <dbReference type="ChEBI" id="CHEBI:59789"/>
    </ligand>
</feature>
<dbReference type="InterPro" id="IPR029063">
    <property type="entry name" value="SAM-dependent_MTases_sf"/>
</dbReference>
<dbReference type="EMBL" id="MFJL01000014">
    <property type="protein sequence ID" value="OGG16267.1"/>
    <property type="molecule type" value="Genomic_DNA"/>
</dbReference>
<dbReference type="HAMAP" id="MF_01007">
    <property type="entry name" value="16SrRNA_methyltr_H"/>
    <property type="match status" value="1"/>
</dbReference>
<dbReference type="InterPro" id="IPR023397">
    <property type="entry name" value="SAM-dep_MeTrfase_MraW_recog"/>
</dbReference>
<dbReference type="Gene3D" id="1.10.150.170">
    <property type="entry name" value="Putative methyltransferase TM0872, insert domain"/>
    <property type="match status" value="1"/>
</dbReference>
<dbReference type="Gene3D" id="3.40.50.150">
    <property type="entry name" value="Vaccinia Virus protein VP39"/>
    <property type="match status" value="1"/>
</dbReference>
<dbReference type="InterPro" id="IPR002903">
    <property type="entry name" value="RsmH"/>
</dbReference>
<dbReference type="EC" id="2.1.1.199" evidence="6"/>
<dbReference type="PANTHER" id="PTHR11265:SF0">
    <property type="entry name" value="12S RRNA N4-METHYLCYTIDINE METHYLTRANSFERASE"/>
    <property type="match status" value="1"/>
</dbReference>
<evidence type="ECO:0000256" key="3">
    <source>
        <dbReference type="ARBA" id="ARBA00022603"/>
    </source>
</evidence>
<dbReference type="NCBIfam" id="TIGR00006">
    <property type="entry name" value="16S rRNA (cytosine(1402)-N(4))-methyltransferase RsmH"/>
    <property type="match status" value="1"/>
</dbReference>
<keyword evidence="6" id="KW-0963">Cytoplasm</keyword>
<name>A0A1F5ZW23_9BACT</name>
<evidence type="ECO:0000256" key="5">
    <source>
        <dbReference type="ARBA" id="ARBA00022691"/>
    </source>
</evidence>
<feature type="binding site" evidence="6">
    <location>
        <begin position="37"/>
        <end position="39"/>
    </location>
    <ligand>
        <name>S-adenosyl-L-methionine</name>
        <dbReference type="ChEBI" id="CHEBI:59789"/>
    </ligand>
</feature>
<comment type="catalytic activity">
    <reaction evidence="6">
        <text>cytidine(1402) in 16S rRNA + S-adenosyl-L-methionine = N(4)-methylcytidine(1402) in 16S rRNA + S-adenosyl-L-homocysteine + H(+)</text>
        <dbReference type="Rhea" id="RHEA:42928"/>
        <dbReference type="Rhea" id="RHEA-COMP:10286"/>
        <dbReference type="Rhea" id="RHEA-COMP:10287"/>
        <dbReference type="ChEBI" id="CHEBI:15378"/>
        <dbReference type="ChEBI" id="CHEBI:57856"/>
        <dbReference type="ChEBI" id="CHEBI:59789"/>
        <dbReference type="ChEBI" id="CHEBI:74506"/>
        <dbReference type="ChEBI" id="CHEBI:82748"/>
        <dbReference type="EC" id="2.1.1.199"/>
    </reaction>
</comment>
<dbReference type="PANTHER" id="PTHR11265">
    <property type="entry name" value="S-ADENOSYL-METHYLTRANSFERASE MRAW"/>
    <property type="match status" value="1"/>
</dbReference>
<proteinExistence type="inferred from homology"/>
<feature type="binding site" evidence="6">
    <location>
        <position position="83"/>
    </location>
    <ligand>
        <name>S-adenosyl-L-methionine</name>
        <dbReference type="ChEBI" id="CHEBI:59789"/>
    </ligand>
</feature>
<comment type="subcellular location">
    <subcellularLocation>
        <location evidence="6">Cytoplasm</location>
    </subcellularLocation>
</comment>
<evidence type="ECO:0000256" key="1">
    <source>
        <dbReference type="ARBA" id="ARBA00010396"/>
    </source>
</evidence>
<dbReference type="SUPFAM" id="SSF81799">
    <property type="entry name" value="Putative methyltransferase TM0872, insert domain"/>
    <property type="match status" value="1"/>
</dbReference>
<gene>
    <name evidence="6" type="primary">rsmH</name>
    <name evidence="7" type="ORF">A3D77_02295</name>
</gene>
<keyword evidence="3 6" id="KW-0489">Methyltransferase</keyword>
<dbReference type="SUPFAM" id="SSF53335">
    <property type="entry name" value="S-adenosyl-L-methionine-dependent methyltransferases"/>
    <property type="match status" value="1"/>
</dbReference>
<evidence type="ECO:0000256" key="4">
    <source>
        <dbReference type="ARBA" id="ARBA00022679"/>
    </source>
</evidence>